<feature type="coiled-coil region" evidence="2">
    <location>
        <begin position="20"/>
        <end position="78"/>
    </location>
</feature>
<protein>
    <submittedName>
        <fullName evidence="4">Uncharacterized protein</fullName>
    </submittedName>
</protein>
<evidence type="ECO:0000256" key="2">
    <source>
        <dbReference type="SAM" id="Coils"/>
    </source>
</evidence>
<organism evidence="4">
    <name type="scientific">Ostreococcus mediterraneus</name>
    <dbReference type="NCBI Taxonomy" id="1486918"/>
    <lineage>
        <taxon>Eukaryota</taxon>
        <taxon>Viridiplantae</taxon>
        <taxon>Chlorophyta</taxon>
        <taxon>Mamiellophyceae</taxon>
        <taxon>Mamiellales</taxon>
        <taxon>Bathycoccaceae</taxon>
        <taxon>Ostreococcus</taxon>
    </lineage>
</organism>
<sequence>MRRASRARTAAGAREDVFARASYASRAEALTRRRERAEQLRRARDAHASAANMECDILAQRERALARANARLSDMERAAFDVEVPCALATAESALSSARRACDAAVARAMRHLRALMPITIQNGAPGAAPRGIRACEFWIPDARDADGFDARELAAGLGVLMHFSALASRYLDAPRLHRGAHAGSESYVWAPTSAWDDASGSAWENRGSVHVRDVPPANASARFPLFLPRALVDGSHGDRAGVELKESRMRLKAGIRLLTRSVAAMCAHQCRALGVSAPDEYGPFAQLCALTVAVARGQDATRMSVQQTLPPSVPTPVHVLHNSTNSAGPEPDGTHVSSAIADAARSSIFKRRTPSPRPTTPTLRWPWDRRRVSMDLDEDDFGNLEGGLFDVDVDATGVEHWSREHIVSSHKQSPRTFPEPSLRSLVLPPPPSEIDDTAQWEAAHFDNR</sequence>
<dbReference type="InterPro" id="IPR018791">
    <property type="entry name" value="UV_resistance/autophagy_Atg14"/>
</dbReference>
<dbReference type="GO" id="GO:0005737">
    <property type="term" value="C:cytoplasm"/>
    <property type="evidence" value="ECO:0007669"/>
    <property type="project" value="UniProtKB-ARBA"/>
</dbReference>
<dbReference type="Pfam" id="PF10186">
    <property type="entry name" value="ATG14"/>
    <property type="match status" value="1"/>
</dbReference>
<evidence type="ECO:0000256" key="1">
    <source>
        <dbReference type="ARBA" id="ARBA00023054"/>
    </source>
</evidence>
<evidence type="ECO:0000313" key="4">
    <source>
        <dbReference type="EMBL" id="CAD8578839.1"/>
    </source>
</evidence>
<gene>
    <name evidence="4" type="ORF">OMED0929_LOCUS1948</name>
</gene>
<keyword evidence="1 2" id="KW-0175">Coiled coil</keyword>
<dbReference type="AlphaFoldDB" id="A0A7S0KFZ8"/>
<dbReference type="GO" id="GO:0032991">
    <property type="term" value="C:protein-containing complex"/>
    <property type="evidence" value="ECO:0007669"/>
    <property type="project" value="UniProtKB-ARBA"/>
</dbReference>
<name>A0A7S0KFZ8_9CHLO</name>
<feature type="region of interest" description="Disordered" evidence="3">
    <location>
        <begin position="407"/>
        <end position="436"/>
    </location>
</feature>
<proteinExistence type="predicted"/>
<accession>A0A7S0KFZ8</accession>
<feature type="region of interest" description="Disordered" evidence="3">
    <location>
        <begin position="346"/>
        <end position="365"/>
    </location>
</feature>
<evidence type="ECO:0000256" key="3">
    <source>
        <dbReference type="SAM" id="MobiDB-lite"/>
    </source>
</evidence>
<reference evidence="4" key="1">
    <citation type="submission" date="2021-01" db="EMBL/GenBank/DDBJ databases">
        <authorList>
            <person name="Corre E."/>
            <person name="Pelletier E."/>
            <person name="Niang G."/>
            <person name="Scheremetjew M."/>
            <person name="Finn R."/>
            <person name="Kale V."/>
            <person name="Holt S."/>
            <person name="Cochrane G."/>
            <person name="Meng A."/>
            <person name="Brown T."/>
            <person name="Cohen L."/>
        </authorList>
    </citation>
    <scope>NUCLEOTIDE SEQUENCE</scope>
    <source>
        <strain evidence="4">Clade-D-RCC2572</strain>
    </source>
</reference>
<dbReference type="EMBL" id="HBEW01002362">
    <property type="protein sequence ID" value="CAD8578839.1"/>
    <property type="molecule type" value="Transcribed_RNA"/>
</dbReference>